<dbReference type="Proteomes" id="UP000190890">
    <property type="component" value="Unassembled WGS sequence"/>
</dbReference>
<proteinExistence type="predicted"/>
<dbReference type="RefSeq" id="WP_077846683.1">
    <property type="nucleotide sequence ID" value="NZ_LZZM01000098.1"/>
</dbReference>
<evidence type="ECO:0008006" key="3">
    <source>
        <dbReference type="Google" id="ProtNLM"/>
    </source>
</evidence>
<dbReference type="EMBL" id="LZZM01000098">
    <property type="protein sequence ID" value="OOM79816.1"/>
    <property type="molecule type" value="Genomic_DNA"/>
</dbReference>
<dbReference type="STRING" id="29367.CLPUN_14970"/>
<organism evidence="1 2">
    <name type="scientific">Clostridium puniceum</name>
    <dbReference type="NCBI Taxonomy" id="29367"/>
    <lineage>
        <taxon>Bacteria</taxon>
        <taxon>Bacillati</taxon>
        <taxon>Bacillota</taxon>
        <taxon>Clostridia</taxon>
        <taxon>Eubacteriales</taxon>
        <taxon>Clostridiaceae</taxon>
        <taxon>Clostridium</taxon>
    </lineage>
</organism>
<accession>A0A1S8TQ11</accession>
<dbReference type="OrthoDB" id="5194822at2"/>
<protein>
    <recommendedName>
        <fullName evidence="3">ParB/Sulfiredoxin domain-containing protein</fullName>
    </recommendedName>
</protein>
<sequence length="428" mass="49268">MNADERKAKLKEFTDNPSRAVRTGIPIMYHGQRRTFDAYEIPLEYLVYNPYNGRIGSVVKSYERQNHQIDPEDSQDKALIEKFLWESKPDANKKTKERLLKEHQEKHGIVTADGIIIDGNRRASLLNNIMADATIPFNEKSHCQYFTAIILPEDADRKEILALETTYQMGEDAKVDYNPIEKYLKCADLKGEGFHEEDMARMMDDTKSNVTMYLSVLKLMEDYLDEFGYTGMYTQLEKNEDSFQKLDSALKRYKAGVPSMWDYDPDADVSDLKLIAFDYIREGFEQTLFRNIINVPSVKKPASSFFAKKEVWEPFRDKHFEITDSVTEESVDDVMATNPPDLGRALKARDKQWKAQVEDDFEENFTQSLDSLNNHANAAKPLQQLIKACQALDVVDTAQDSFLNDKNVKGCVQSLDEFVTEFKKILGM</sequence>
<dbReference type="SUPFAM" id="SSF109709">
    <property type="entry name" value="KorB DNA-binding domain-like"/>
    <property type="match status" value="1"/>
</dbReference>
<keyword evidence="2" id="KW-1185">Reference proteome</keyword>
<comment type="caution">
    <text evidence="1">The sequence shown here is derived from an EMBL/GenBank/DDBJ whole genome shotgun (WGS) entry which is preliminary data.</text>
</comment>
<name>A0A1S8TQ11_9CLOT</name>
<gene>
    <name evidence="1" type="ORF">CLPUN_14970</name>
</gene>
<evidence type="ECO:0000313" key="1">
    <source>
        <dbReference type="EMBL" id="OOM79816.1"/>
    </source>
</evidence>
<dbReference type="AlphaFoldDB" id="A0A1S8TQ11"/>
<evidence type="ECO:0000313" key="2">
    <source>
        <dbReference type="Proteomes" id="UP000190890"/>
    </source>
</evidence>
<reference evidence="1 2" key="1">
    <citation type="submission" date="2016-05" db="EMBL/GenBank/DDBJ databases">
        <title>Microbial solvent formation.</title>
        <authorList>
            <person name="Poehlein A."/>
            <person name="Montoya Solano J.D."/>
            <person name="Flitsch S."/>
            <person name="Krabben P."/>
            <person name="Duerre P."/>
            <person name="Daniel R."/>
        </authorList>
    </citation>
    <scope>NUCLEOTIDE SEQUENCE [LARGE SCALE GENOMIC DNA]</scope>
    <source>
        <strain evidence="1 2">DSM 2619</strain>
    </source>
</reference>